<evidence type="ECO:0000313" key="2">
    <source>
        <dbReference type="EMBL" id="GKT25175.1"/>
    </source>
</evidence>
<feature type="compositionally biased region" description="Basic and acidic residues" evidence="1">
    <location>
        <begin position="67"/>
        <end position="81"/>
    </location>
</feature>
<reference evidence="2" key="1">
    <citation type="submission" date="2022-03" db="EMBL/GenBank/DDBJ databases">
        <title>Draft genome sequence of Aduncisulcus paluster, a free-living microaerophilic Fornicata.</title>
        <authorList>
            <person name="Yuyama I."/>
            <person name="Kume K."/>
            <person name="Tamura T."/>
            <person name="Inagaki Y."/>
            <person name="Hashimoto T."/>
        </authorList>
    </citation>
    <scope>NUCLEOTIDE SEQUENCE</scope>
    <source>
        <strain evidence="2">NY0171</strain>
    </source>
</reference>
<evidence type="ECO:0000313" key="3">
    <source>
        <dbReference type="Proteomes" id="UP001057375"/>
    </source>
</evidence>
<proteinExistence type="predicted"/>
<comment type="caution">
    <text evidence="2">The sequence shown here is derived from an EMBL/GenBank/DDBJ whole genome shotgun (WGS) entry which is preliminary data.</text>
</comment>
<feature type="compositionally biased region" description="Basic and acidic residues" evidence="1">
    <location>
        <begin position="27"/>
        <end position="36"/>
    </location>
</feature>
<feature type="compositionally biased region" description="Polar residues" evidence="1">
    <location>
        <begin position="55"/>
        <end position="66"/>
    </location>
</feature>
<dbReference type="EMBL" id="BQXS01012573">
    <property type="protein sequence ID" value="GKT25175.1"/>
    <property type="molecule type" value="Genomic_DNA"/>
</dbReference>
<keyword evidence="3" id="KW-1185">Reference proteome</keyword>
<dbReference type="Proteomes" id="UP001057375">
    <property type="component" value="Unassembled WGS sequence"/>
</dbReference>
<name>A0ABQ5K614_9EUKA</name>
<evidence type="ECO:0000256" key="1">
    <source>
        <dbReference type="SAM" id="MobiDB-lite"/>
    </source>
</evidence>
<accession>A0ABQ5K614</accession>
<feature type="region of interest" description="Disordered" evidence="1">
    <location>
        <begin position="1"/>
        <end position="92"/>
    </location>
</feature>
<feature type="compositionally biased region" description="Low complexity" evidence="1">
    <location>
        <begin position="9"/>
        <end position="20"/>
    </location>
</feature>
<organism evidence="2 3">
    <name type="scientific">Aduncisulcus paluster</name>
    <dbReference type="NCBI Taxonomy" id="2918883"/>
    <lineage>
        <taxon>Eukaryota</taxon>
        <taxon>Metamonada</taxon>
        <taxon>Carpediemonas-like organisms</taxon>
        <taxon>Aduncisulcus</taxon>
    </lineage>
</organism>
<gene>
    <name evidence="2" type="ORF">ADUPG1_012949</name>
</gene>
<protein>
    <submittedName>
        <fullName evidence="2">Uncharacterized protein</fullName>
    </submittedName>
</protein>
<sequence>MPLIDSKEPPTTSSVSESSPAMDEEREDTKSKESPFKDSISCVLPPSIELESDSAKSSVLDSTVENARNEGREDETSKESEESSFISSGSRRLPTIDTDTIEAQPISLELPSYTIPIPRNSTLIFAEFEYIKLEHVNPAKRHFPKPSTAKGAYILFEKDYLPSHQLFFKFTSSSRKETTKKLDSKLWNECKGIEFGGKWKE</sequence>